<sequence>MYELTKIPSCVEDNIIPACDLKVGELGEIVGLSYEGILLRTFEGIVSLTAPNHTWDKDCTLDVKKLTRGTIVQLKVTS</sequence>
<comment type="caution">
    <text evidence="1">The sequence shown here is derived from an EMBL/GenBank/DDBJ whole genome shotgun (WGS) entry which is preliminary data.</text>
</comment>
<accession>A0A0F9DQK7</accession>
<name>A0A0F9DQK7_9ZZZZ</name>
<protein>
    <submittedName>
        <fullName evidence="1">Uncharacterized protein</fullName>
    </submittedName>
</protein>
<evidence type="ECO:0000313" key="1">
    <source>
        <dbReference type="EMBL" id="KKL56071.1"/>
    </source>
</evidence>
<reference evidence="1" key="1">
    <citation type="journal article" date="2015" name="Nature">
        <title>Complex archaea that bridge the gap between prokaryotes and eukaryotes.</title>
        <authorList>
            <person name="Spang A."/>
            <person name="Saw J.H."/>
            <person name="Jorgensen S.L."/>
            <person name="Zaremba-Niedzwiedzka K."/>
            <person name="Martijn J."/>
            <person name="Lind A.E."/>
            <person name="van Eijk R."/>
            <person name="Schleper C."/>
            <person name="Guy L."/>
            <person name="Ettema T.J."/>
        </authorList>
    </citation>
    <scope>NUCLEOTIDE SEQUENCE</scope>
</reference>
<proteinExistence type="predicted"/>
<gene>
    <name evidence="1" type="ORF">LCGC14_2249090</name>
</gene>
<dbReference type="EMBL" id="LAZR01030618">
    <property type="protein sequence ID" value="KKL56071.1"/>
    <property type="molecule type" value="Genomic_DNA"/>
</dbReference>
<dbReference type="AlphaFoldDB" id="A0A0F9DQK7"/>
<organism evidence="1">
    <name type="scientific">marine sediment metagenome</name>
    <dbReference type="NCBI Taxonomy" id="412755"/>
    <lineage>
        <taxon>unclassified sequences</taxon>
        <taxon>metagenomes</taxon>
        <taxon>ecological metagenomes</taxon>
    </lineage>
</organism>